<evidence type="ECO:0000313" key="2">
    <source>
        <dbReference type="EMBL" id="MBC1490858.1"/>
    </source>
</evidence>
<protein>
    <submittedName>
        <fullName evidence="2">Crp/Fnr family transcriptional regulator</fullName>
    </submittedName>
</protein>
<organism evidence="2 3">
    <name type="scientific">Listeria booriae</name>
    <dbReference type="NCBI Taxonomy" id="1552123"/>
    <lineage>
        <taxon>Bacteria</taxon>
        <taxon>Bacillati</taxon>
        <taxon>Bacillota</taxon>
        <taxon>Bacilli</taxon>
        <taxon>Bacillales</taxon>
        <taxon>Listeriaceae</taxon>
        <taxon>Listeria</taxon>
    </lineage>
</organism>
<keyword evidence="1" id="KW-0010">Activator</keyword>
<sequence>MEELIGFLTEDHYLKSIYTKIVKWKQGDVIYCNAENGEFVGCIMKGQAVLRFCYEDGNQTVTFLDQYDLLGIENLVEDSAELRGGAYEVVALTDVTTFTAKKDYYLDHMYANPKYFHCVLSQLAKKSLNAQAF</sequence>
<dbReference type="Proteomes" id="UP000533953">
    <property type="component" value="Unassembled WGS sequence"/>
</dbReference>
<comment type="caution">
    <text evidence="2">The sequence shown here is derived from an EMBL/GenBank/DDBJ whole genome shotgun (WGS) entry which is preliminary data.</text>
</comment>
<dbReference type="RefSeq" id="WP_185400404.1">
    <property type="nucleotide sequence ID" value="NZ_JAARQU010000010.1"/>
</dbReference>
<gene>
    <name evidence="2" type="ORF">HCI99_03375</name>
</gene>
<dbReference type="AlphaFoldDB" id="A0A7X0XBE9"/>
<evidence type="ECO:0000313" key="3">
    <source>
        <dbReference type="Proteomes" id="UP000533953"/>
    </source>
</evidence>
<accession>A0A7X0XBE9</accession>
<dbReference type="InterPro" id="IPR018490">
    <property type="entry name" value="cNMP-bd_dom_sf"/>
</dbReference>
<dbReference type="Gene3D" id="2.60.120.10">
    <property type="entry name" value="Jelly Rolls"/>
    <property type="match status" value="1"/>
</dbReference>
<evidence type="ECO:0000256" key="1">
    <source>
        <dbReference type="ARBA" id="ARBA00023159"/>
    </source>
</evidence>
<name>A0A7X0XBE9_9LIST</name>
<dbReference type="SUPFAM" id="SSF51206">
    <property type="entry name" value="cAMP-binding domain-like"/>
    <property type="match status" value="1"/>
</dbReference>
<proteinExistence type="predicted"/>
<reference evidence="2 3" key="1">
    <citation type="submission" date="2020-03" db="EMBL/GenBank/DDBJ databases">
        <title>Soil Listeria distribution.</title>
        <authorList>
            <person name="Liao J."/>
            <person name="Wiedmann M."/>
        </authorList>
    </citation>
    <scope>NUCLEOTIDE SEQUENCE [LARGE SCALE GENOMIC DNA]</scope>
    <source>
        <strain evidence="2 3">FSL L7-1547</strain>
    </source>
</reference>
<dbReference type="InterPro" id="IPR014710">
    <property type="entry name" value="RmlC-like_jellyroll"/>
</dbReference>
<dbReference type="EMBL" id="JAASTX010000003">
    <property type="protein sequence ID" value="MBC1490858.1"/>
    <property type="molecule type" value="Genomic_DNA"/>
</dbReference>